<dbReference type="Gene3D" id="3.40.50.1820">
    <property type="entry name" value="alpha/beta hydrolase"/>
    <property type="match status" value="1"/>
</dbReference>
<dbReference type="GO" id="GO:0016787">
    <property type="term" value="F:hydrolase activity"/>
    <property type="evidence" value="ECO:0007669"/>
    <property type="project" value="UniProtKB-KW"/>
</dbReference>
<dbReference type="PANTHER" id="PTHR43037:SF5">
    <property type="entry name" value="FERULOYL ESTERASE"/>
    <property type="match status" value="1"/>
</dbReference>
<keyword evidence="1" id="KW-0732">Signal</keyword>
<sequence length="515" mass="58254">MEHNTEHKIFILPGEPNDANREYLPEAIKGSNMVVNENGNNSQVYPPGLKEYKGCLADGVEDVWYEYVPASYQPHKKTPLVVSMHGGLMTGWGQAIYTSWTLVADREGFIVVFPNAHKNRMWMIECDPEKVELMIKGMQGVPPLNPPEGSVEEYHDVKAAAALIALMQKKYNIDEGRIFMQGMSMGNAMTSQFARYMGHLLAGAAGSGCPTSLNLLFDKEGNPINRGGAMDIWQSRLEWDKVPPHYGADDHDTVLGNCRYWNLVNGCRGLPKIKIEGENNYAFWSGEKADMVLRDVRNRDHGQTFDDAQWVWDYLFSGTRKEKDGTIVHERPLLEREGDRFAIAAAWGKSKAWVSGRVVDMGVEAVKWQKLKYHGLNGDSIVRGEYLCVPLSFVAEIFQAEYEEQMEGTVVYLKMPDGKTLQFARGCIGCVIDNRVESMLCEALYRNGRLYVSLEWFCTRVCGLRSSSYDQVLYVTDHDAQLSRYMAWLLEDILKDADRQDDGTKEKQEGIYGAE</sequence>
<name>A0A9D1R6J1_9FIRM</name>
<reference evidence="3" key="2">
    <citation type="submission" date="2021-04" db="EMBL/GenBank/DDBJ databases">
        <authorList>
            <person name="Gilroy R."/>
        </authorList>
    </citation>
    <scope>NUCLEOTIDE SEQUENCE</scope>
    <source>
        <strain evidence="3">CHK195-6426</strain>
    </source>
</reference>
<proteinExistence type="predicted"/>
<evidence type="ECO:0008006" key="5">
    <source>
        <dbReference type="Google" id="ProtNLM"/>
    </source>
</evidence>
<dbReference type="SUPFAM" id="SSF53474">
    <property type="entry name" value="alpha/beta-Hydrolases"/>
    <property type="match status" value="1"/>
</dbReference>
<evidence type="ECO:0000256" key="1">
    <source>
        <dbReference type="ARBA" id="ARBA00022729"/>
    </source>
</evidence>
<dbReference type="InterPro" id="IPR029058">
    <property type="entry name" value="AB_hydrolase_fold"/>
</dbReference>
<evidence type="ECO:0000313" key="4">
    <source>
        <dbReference type="Proteomes" id="UP000824265"/>
    </source>
</evidence>
<dbReference type="InterPro" id="IPR050955">
    <property type="entry name" value="Plant_Biomass_Hydrol_Est"/>
</dbReference>
<keyword evidence="2" id="KW-0378">Hydrolase</keyword>
<comment type="caution">
    <text evidence="3">The sequence shown here is derived from an EMBL/GenBank/DDBJ whole genome shotgun (WGS) entry which is preliminary data.</text>
</comment>
<reference evidence="3" key="1">
    <citation type="journal article" date="2021" name="PeerJ">
        <title>Extensive microbial diversity within the chicken gut microbiome revealed by metagenomics and culture.</title>
        <authorList>
            <person name="Gilroy R."/>
            <person name="Ravi A."/>
            <person name="Getino M."/>
            <person name="Pursley I."/>
            <person name="Horton D.L."/>
            <person name="Alikhan N.F."/>
            <person name="Baker D."/>
            <person name="Gharbi K."/>
            <person name="Hall N."/>
            <person name="Watson M."/>
            <person name="Adriaenssens E.M."/>
            <person name="Foster-Nyarko E."/>
            <person name="Jarju S."/>
            <person name="Secka A."/>
            <person name="Antonio M."/>
            <person name="Oren A."/>
            <person name="Chaudhuri R.R."/>
            <person name="La Ragione R."/>
            <person name="Hildebrand F."/>
            <person name="Pallen M.J."/>
        </authorList>
    </citation>
    <scope>NUCLEOTIDE SEQUENCE</scope>
    <source>
        <strain evidence="3">CHK195-6426</strain>
    </source>
</reference>
<dbReference type="Proteomes" id="UP000824265">
    <property type="component" value="Unassembled WGS sequence"/>
</dbReference>
<dbReference type="AlphaFoldDB" id="A0A9D1R6J1"/>
<dbReference type="PANTHER" id="PTHR43037">
    <property type="entry name" value="UNNAMED PRODUCT-RELATED"/>
    <property type="match status" value="1"/>
</dbReference>
<protein>
    <recommendedName>
        <fullName evidence="5">Poly(3-hydroxybutyrate) depolymerase</fullName>
    </recommendedName>
</protein>
<accession>A0A9D1R6J1</accession>
<dbReference type="EMBL" id="DXGH01000051">
    <property type="protein sequence ID" value="HIW81785.1"/>
    <property type="molecule type" value="Genomic_DNA"/>
</dbReference>
<evidence type="ECO:0000256" key="2">
    <source>
        <dbReference type="ARBA" id="ARBA00022801"/>
    </source>
</evidence>
<evidence type="ECO:0000313" key="3">
    <source>
        <dbReference type="EMBL" id="HIW81785.1"/>
    </source>
</evidence>
<gene>
    <name evidence="3" type="ORF">H9742_09770</name>
</gene>
<organism evidence="3 4">
    <name type="scientific">Candidatus Acetatifactor stercoripullorum</name>
    <dbReference type="NCBI Taxonomy" id="2838414"/>
    <lineage>
        <taxon>Bacteria</taxon>
        <taxon>Bacillati</taxon>
        <taxon>Bacillota</taxon>
        <taxon>Clostridia</taxon>
        <taxon>Lachnospirales</taxon>
        <taxon>Lachnospiraceae</taxon>
        <taxon>Acetatifactor</taxon>
    </lineage>
</organism>